<gene>
    <name evidence="2" type="ORF">GCM10009863_63060</name>
</gene>
<dbReference type="RefSeq" id="WP_344570491.1">
    <property type="nucleotide sequence ID" value="NZ_BAAARJ010000030.1"/>
</dbReference>
<organism evidence="2 3">
    <name type="scientific">Streptomyces axinellae</name>
    <dbReference type="NCBI Taxonomy" id="552788"/>
    <lineage>
        <taxon>Bacteria</taxon>
        <taxon>Bacillati</taxon>
        <taxon>Actinomycetota</taxon>
        <taxon>Actinomycetes</taxon>
        <taxon>Kitasatosporales</taxon>
        <taxon>Streptomycetaceae</taxon>
        <taxon>Streptomyces</taxon>
    </lineage>
</organism>
<reference evidence="3" key="1">
    <citation type="journal article" date="2019" name="Int. J. Syst. Evol. Microbiol.">
        <title>The Global Catalogue of Microorganisms (GCM) 10K type strain sequencing project: providing services to taxonomists for standard genome sequencing and annotation.</title>
        <authorList>
            <consortium name="The Broad Institute Genomics Platform"/>
            <consortium name="The Broad Institute Genome Sequencing Center for Infectious Disease"/>
            <person name="Wu L."/>
            <person name="Ma J."/>
        </authorList>
    </citation>
    <scope>NUCLEOTIDE SEQUENCE [LARGE SCALE GENOMIC DNA]</scope>
    <source>
        <strain evidence="3">JCM 16373</strain>
    </source>
</reference>
<proteinExistence type="predicted"/>
<comment type="caution">
    <text evidence="2">The sequence shown here is derived from an EMBL/GenBank/DDBJ whole genome shotgun (WGS) entry which is preliminary data.</text>
</comment>
<dbReference type="Proteomes" id="UP001501447">
    <property type="component" value="Unassembled WGS sequence"/>
</dbReference>
<evidence type="ECO:0000256" key="1">
    <source>
        <dbReference type="SAM" id="MobiDB-lite"/>
    </source>
</evidence>
<dbReference type="EMBL" id="BAAARJ010000030">
    <property type="protein sequence ID" value="GAA2637711.1"/>
    <property type="molecule type" value="Genomic_DNA"/>
</dbReference>
<protein>
    <submittedName>
        <fullName evidence="2">Uncharacterized protein</fullName>
    </submittedName>
</protein>
<feature type="compositionally biased region" description="Basic and acidic residues" evidence="1">
    <location>
        <begin position="1"/>
        <end position="42"/>
    </location>
</feature>
<sequence length="49" mass="5481">MSDHEEKVTPDSGEIRTKERNQTIKPKVIKEATGEVGTDERNQTSQPAN</sequence>
<keyword evidence="3" id="KW-1185">Reference proteome</keyword>
<evidence type="ECO:0000313" key="3">
    <source>
        <dbReference type="Proteomes" id="UP001501447"/>
    </source>
</evidence>
<name>A0ABP6DCA0_9ACTN</name>
<feature type="region of interest" description="Disordered" evidence="1">
    <location>
        <begin position="1"/>
        <end position="49"/>
    </location>
</feature>
<accession>A0ABP6DCA0</accession>
<evidence type="ECO:0000313" key="2">
    <source>
        <dbReference type="EMBL" id="GAA2637711.1"/>
    </source>
</evidence>